<evidence type="ECO:0000256" key="5">
    <source>
        <dbReference type="ARBA" id="ARBA00022840"/>
    </source>
</evidence>
<dbReference type="GO" id="GO:0019301">
    <property type="term" value="P:rhamnose catabolic process"/>
    <property type="evidence" value="ECO:0007669"/>
    <property type="project" value="InterPro"/>
</dbReference>
<organism evidence="9 10">
    <name type="scientific">Lachnoanaerobaculum saburreum</name>
    <dbReference type="NCBI Taxonomy" id="467210"/>
    <lineage>
        <taxon>Bacteria</taxon>
        <taxon>Bacillati</taxon>
        <taxon>Bacillota</taxon>
        <taxon>Clostridia</taxon>
        <taxon>Lachnospirales</taxon>
        <taxon>Lachnospiraceae</taxon>
        <taxon>Lachnoanaerobaculum</taxon>
    </lineage>
</organism>
<evidence type="ECO:0000256" key="6">
    <source>
        <dbReference type="ARBA" id="ARBA00023308"/>
    </source>
</evidence>
<evidence type="ECO:0000313" key="9">
    <source>
        <dbReference type="EMBL" id="KXB56167.1"/>
    </source>
</evidence>
<evidence type="ECO:0000313" key="10">
    <source>
        <dbReference type="Proteomes" id="UP000070394"/>
    </source>
</evidence>
<dbReference type="STRING" id="467210.HMPREF1866_01950"/>
<name>A0A133ZL69_9FIRM</name>
<dbReference type="InterPro" id="IPR043129">
    <property type="entry name" value="ATPase_NBD"/>
</dbReference>
<keyword evidence="2" id="KW-0808">Transferase</keyword>
<sequence>MNKVLAFDMGATSIRGIVGYIADGKLITEEVMRMSHSIKNKNGRLYWDFDAILDKIVNTIIENKDVSCIGIDTWGVDFGMIDKDGELIDTPFSYRDEKYSIGREEAKSKISELEIFKNSGNQIMTINTVFQLLTLKKLNPDIYEKADKLLMMPDLIFYMLTGKKVGEETIWSTTGLYDMGKKKVSDTIFEKLELKKSLVPEIVKATEVVGNTKDSRIEVLKSLNIDVIPVCTHDTASALLMTDSFLDEDSMFLSCGTWSLIGSAVDECIITDEAYENNLTNELGFDSKPMFFKNITGLYLLEKYKSQLEKKLGRKISFDEISAYVNGLDKKLPTIDMDAEVFAKESIDVKTEIDKFVENNKEKVPEDDFDYFAVIYESMVNKYIEVKTDIEKILHKNFKRIHIIGGGAKSSVLTSMIANKMGVALKAGPYESSALGNILLSLLHMKEVKDLKTGIELILGSCEIKTVDFK</sequence>
<keyword evidence="6" id="KW-0684">Rhamnose metabolism</keyword>
<evidence type="ECO:0000256" key="2">
    <source>
        <dbReference type="ARBA" id="ARBA00022679"/>
    </source>
</evidence>
<dbReference type="AlphaFoldDB" id="A0A133ZL69"/>
<dbReference type="GO" id="GO:0008993">
    <property type="term" value="F:rhamnulokinase activity"/>
    <property type="evidence" value="ECO:0007669"/>
    <property type="project" value="InterPro"/>
</dbReference>
<dbReference type="PATRIC" id="fig|467210.3.peg.1929"/>
<dbReference type="OrthoDB" id="9761504at2"/>
<keyword evidence="10" id="KW-1185">Reference proteome</keyword>
<comment type="caution">
    <text evidence="9">The sequence shown here is derived from an EMBL/GenBank/DDBJ whole genome shotgun (WGS) entry which is preliminary data.</text>
</comment>
<gene>
    <name evidence="9" type="ORF">HMPREF1866_01950</name>
</gene>
<dbReference type="InterPro" id="IPR050406">
    <property type="entry name" value="FGGY_Carb_Kinase"/>
</dbReference>
<reference evidence="10" key="1">
    <citation type="submission" date="2016-01" db="EMBL/GenBank/DDBJ databases">
        <authorList>
            <person name="Mitreva M."/>
            <person name="Pepin K.H."/>
            <person name="Mihindukulasuriya K.A."/>
            <person name="Fulton R."/>
            <person name="Fronick C."/>
            <person name="O'Laughlin M."/>
            <person name="Miner T."/>
            <person name="Herter B."/>
            <person name="Rosa B.A."/>
            <person name="Cordes M."/>
            <person name="Tomlinson C."/>
            <person name="Wollam A."/>
            <person name="Palsikar V.B."/>
            <person name="Mardis E.R."/>
            <person name="Wilson R.K."/>
        </authorList>
    </citation>
    <scope>NUCLEOTIDE SEQUENCE [LARGE SCALE GENOMIC DNA]</scope>
    <source>
        <strain evidence="10">DNF00896</strain>
    </source>
</reference>
<evidence type="ECO:0000256" key="1">
    <source>
        <dbReference type="ARBA" id="ARBA00009156"/>
    </source>
</evidence>
<dbReference type="Gene3D" id="3.30.420.40">
    <property type="match status" value="2"/>
</dbReference>
<dbReference type="CDD" id="cd07771">
    <property type="entry name" value="ASKHA_NBD_FGGY_RhaB-like"/>
    <property type="match status" value="1"/>
</dbReference>
<keyword evidence="3" id="KW-0547">Nucleotide-binding</keyword>
<dbReference type="GO" id="GO:0005524">
    <property type="term" value="F:ATP binding"/>
    <property type="evidence" value="ECO:0007669"/>
    <property type="project" value="UniProtKB-KW"/>
</dbReference>
<evidence type="ECO:0000256" key="4">
    <source>
        <dbReference type="ARBA" id="ARBA00022777"/>
    </source>
</evidence>
<dbReference type="InterPro" id="IPR013449">
    <property type="entry name" value="Rhamnulokinase"/>
</dbReference>
<keyword evidence="5" id="KW-0067">ATP-binding</keyword>
<feature type="domain" description="Carbohydrate kinase FGGY C-terminal" evidence="8">
    <location>
        <begin position="252"/>
        <end position="441"/>
    </location>
</feature>
<dbReference type="Proteomes" id="UP000070394">
    <property type="component" value="Unassembled WGS sequence"/>
</dbReference>
<comment type="similarity">
    <text evidence="1">Belongs to the FGGY kinase family.</text>
</comment>
<keyword evidence="4 9" id="KW-0418">Kinase</keyword>
<dbReference type="InterPro" id="IPR018485">
    <property type="entry name" value="FGGY_C"/>
</dbReference>
<accession>A0A133ZL69</accession>
<feature type="domain" description="Carbohydrate kinase FGGY N-terminal" evidence="7">
    <location>
        <begin position="4"/>
        <end position="240"/>
    </location>
</feature>
<dbReference type="PANTHER" id="PTHR43095">
    <property type="entry name" value="SUGAR KINASE"/>
    <property type="match status" value="1"/>
</dbReference>
<dbReference type="RefSeq" id="WP_060931625.1">
    <property type="nucleotide sequence ID" value="NZ_KQ959838.1"/>
</dbReference>
<proteinExistence type="inferred from homology"/>
<dbReference type="SUPFAM" id="SSF53067">
    <property type="entry name" value="Actin-like ATPase domain"/>
    <property type="match status" value="2"/>
</dbReference>
<dbReference type="EMBL" id="LSDA01000104">
    <property type="protein sequence ID" value="KXB56167.1"/>
    <property type="molecule type" value="Genomic_DNA"/>
</dbReference>
<evidence type="ECO:0000256" key="3">
    <source>
        <dbReference type="ARBA" id="ARBA00022741"/>
    </source>
</evidence>
<evidence type="ECO:0000259" key="8">
    <source>
        <dbReference type="Pfam" id="PF02782"/>
    </source>
</evidence>
<protein>
    <submittedName>
        <fullName evidence="9">Carbohydrate kinase, FGGY family protein</fullName>
    </submittedName>
</protein>
<evidence type="ECO:0000259" key="7">
    <source>
        <dbReference type="Pfam" id="PF00370"/>
    </source>
</evidence>
<dbReference type="Pfam" id="PF02782">
    <property type="entry name" value="FGGY_C"/>
    <property type="match status" value="1"/>
</dbReference>
<dbReference type="InterPro" id="IPR018484">
    <property type="entry name" value="FGGY_N"/>
</dbReference>
<dbReference type="Pfam" id="PF00370">
    <property type="entry name" value="FGGY_N"/>
    <property type="match status" value="1"/>
</dbReference>